<evidence type="ECO:0000256" key="5">
    <source>
        <dbReference type="ARBA" id="ARBA00022592"/>
    </source>
</evidence>
<dbReference type="SUPFAM" id="SSF161098">
    <property type="entry name" value="MetI-like"/>
    <property type="match status" value="1"/>
</dbReference>
<dbReference type="Gene3D" id="1.10.3720.10">
    <property type="entry name" value="MetI-like"/>
    <property type="match status" value="1"/>
</dbReference>
<dbReference type="NCBIfam" id="TIGR02138">
    <property type="entry name" value="phosphate_pstC"/>
    <property type="match status" value="1"/>
</dbReference>
<dbReference type="STRING" id="1781255.BH720_05725"/>
<dbReference type="AlphaFoldDB" id="A0A1E5QN90"/>
<feature type="transmembrane region" description="Helical" evidence="9">
    <location>
        <begin position="221"/>
        <end position="242"/>
    </location>
</feature>
<reference evidence="12" key="1">
    <citation type="submission" date="2016-09" db="EMBL/GenBank/DDBJ databases">
        <title>Draft genome of thermotolerant cyanobacterium Desertifilum sp. strain IPPAS B-1220.</title>
        <authorList>
            <person name="Sinetova M.A."/>
            <person name="Bolakhan K."/>
            <person name="Zayadan B.K."/>
            <person name="Mironov K.S."/>
            <person name="Ustinova V."/>
            <person name="Kupriyanova E.V."/>
            <person name="Sidorov R.A."/>
            <person name="Skrypnik A.N."/>
            <person name="Gogoleva N.E."/>
            <person name="Gogolev Y.V."/>
            <person name="Los D.A."/>
        </authorList>
    </citation>
    <scope>NUCLEOTIDE SEQUENCE [LARGE SCALE GENOMIC DNA]</scope>
    <source>
        <strain evidence="12">IPPAS B-1220</strain>
    </source>
</reference>
<keyword evidence="3 9" id="KW-0813">Transport</keyword>
<evidence type="ECO:0000256" key="3">
    <source>
        <dbReference type="ARBA" id="ARBA00022448"/>
    </source>
</evidence>
<dbReference type="PANTHER" id="PTHR30425">
    <property type="entry name" value="PHOSPHATE TRANSPORT SYSTEM PERMEASE PROTEIN PST"/>
    <property type="match status" value="1"/>
</dbReference>
<dbReference type="InterPro" id="IPR051124">
    <property type="entry name" value="Phosphate_Transport_Permease"/>
</dbReference>
<dbReference type="OrthoDB" id="9785113at2"/>
<comment type="caution">
    <text evidence="12">The sequence shown here is derived from an EMBL/GenBank/DDBJ whole genome shotgun (WGS) entry which is preliminary data.</text>
</comment>
<protein>
    <recommendedName>
        <fullName evidence="10">Phosphate transport system permease protein</fullName>
    </recommendedName>
</protein>
<dbReference type="PANTHER" id="PTHR30425:SF1">
    <property type="entry name" value="PHOSPHATE TRANSPORT SYSTEM PERMEASE PROTEIN PSTC"/>
    <property type="match status" value="1"/>
</dbReference>
<evidence type="ECO:0000313" key="12">
    <source>
        <dbReference type="EMBL" id="OEJ76057.1"/>
    </source>
</evidence>
<dbReference type="InterPro" id="IPR000515">
    <property type="entry name" value="MetI-like"/>
</dbReference>
<dbReference type="PROSITE" id="PS50928">
    <property type="entry name" value="ABC_TM1"/>
    <property type="match status" value="1"/>
</dbReference>
<dbReference type="GO" id="GO:0005886">
    <property type="term" value="C:plasma membrane"/>
    <property type="evidence" value="ECO:0007669"/>
    <property type="project" value="UniProtKB-SubCell"/>
</dbReference>
<gene>
    <name evidence="12" type="ORF">BH720_05725</name>
</gene>
<dbReference type="EMBL" id="MJGC01000041">
    <property type="protein sequence ID" value="OEJ76057.1"/>
    <property type="molecule type" value="Genomic_DNA"/>
</dbReference>
<dbReference type="CDD" id="cd06261">
    <property type="entry name" value="TM_PBP2"/>
    <property type="match status" value="1"/>
</dbReference>
<proteinExistence type="inferred from homology"/>
<keyword evidence="7 9" id="KW-1133">Transmembrane helix</keyword>
<evidence type="ECO:0000256" key="4">
    <source>
        <dbReference type="ARBA" id="ARBA00022475"/>
    </source>
</evidence>
<feature type="transmembrane region" description="Helical" evidence="9">
    <location>
        <begin position="177"/>
        <end position="200"/>
    </location>
</feature>
<evidence type="ECO:0000256" key="1">
    <source>
        <dbReference type="ARBA" id="ARBA00004651"/>
    </source>
</evidence>
<dbReference type="GO" id="GO:0005315">
    <property type="term" value="F:phosphate transmembrane transporter activity"/>
    <property type="evidence" value="ECO:0007669"/>
    <property type="project" value="InterPro"/>
</dbReference>
<evidence type="ECO:0000256" key="7">
    <source>
        <dbReference type="ARBA" id="ARBA00022989"/>
    </source>
</evidence>
<feature type="transmembrane region" description="Helical" evidence="9">
    <location>
        <begin position="29"/>
        <end position="50"/>
    </location>
</feature>
<comment type="similarity">
    <text evidence="2 10">Belongs to the binding-protein-dependent transport system permease family. CysTW subfamily.</text>
</comment>
<sequence length="321" mass="34493">MSSLTGDSLADKPISLEKRWNVTTIVDQIFYFLTLILAIGVGFVLTWVAYEIVGLAFPAIQGYGLSFLTSTTWDPVRNIYGVLPQVYGTLVTSFIALLIAVPFGVGIAIFLSEDFVPVSIRTPIAFAIELLAAVPSVVYGLWGIFVFIPFLRPFYLFLHNNFGWIPLFSTPPRGNSLLTLGIVLSIMIVPTIIAISRSTLISLPRDLRQGALALGATRWEAILRVLVPAGFSGIVGSIMLALGRALGETMAAAMLVGNANRITASLLAPGATIASLIASQFGEAGRAQVAALMYSGVVLMVMTLLVNISAEVIIRRFQNIE</sequence>
<feature type="transmembrane region" description="Helical" evidence="9">
    <location>
        <begin position="86"/>
        <end position="112"/>
    </location>
</feature>
<organism evidence="12">
    <name type="scientific">Desertifilum tharense IPPAS B-1220</name>
    <dbReference type="NCBI Taxonomy" id="1781255"/>
    <lineage>
        <taxon>Bacteria</taxon>
        <taxon>Bacillati</taxon>
        <taxon>Cyanobacteriota</taxon>
        <taxon>Cyanophyceae</taxon>
        <taxon>Desertifilales</taxon>
        <taxon>Desertifilaceae</taxon>
        <taxon>Desertifilum</taxon>
    </lineage>
</organism>
<dbReference type="GO" id="GO:0006817">
    <property type="term" value="P:phosphate ion transport"/>
    <property type="evidence" value="ECO:0007669"/>
    <property type="project" value="UniProtKB-KW"/>
</dbReference>
<comment type="function">
    <text evidence="10">Part of the binding-protein-dependent transport system for phosphate; probably responsible for the translocation of the substrate across the membrane.</text>
</comment>
<evidence type="ECO:0000256" key="2">
    <source>
        <dbReference type="ARBA" id="ARBA00007069"/>
    </source>
</evidence>
<dbReference type="Pfam" id="PF00528">
    <property type="entry name" value="BPD_transp_1"/>
    <property type="match status" value="1"/>
</dbReference>
<comment type="subcellular location">
    <subcellularLocation>
        <location evidence="1 9">Cell membrane</location>
        <topology evidence="1 9">Multi-pass membrane protein</topology>
    </subcellularLocation>
</comment>
<feature type="domain" description="ABC transmembrane type-1" evidence="11">
    <location>
        <begin position="86"/>
        <end position="310"/>
    </location>
</feature>
<evidence type="ECO:0000256" key="6">
    <source>
        <dbReference type="ARBA" id="ARBA00022692"/>
    </source>
</evidence>
<keyword evidence="8 9" id="KW-0472">Membrane</keyword>
<feature type="transmembrane region" description="Helical" evidence="9">
    <location>
        <begin position="291"/>
        <end position="314"/>
    </location>
</feature>
<keyword evidence="4 10" id="KW-1003">Cell membrane</keyword>
<evidence type="ECO:0000256" key="9">
    <source>
        <dbReference type="RuleBase" id="RU363032"/>
    </source>
</evidence>
<name>A0A1E5QN90_9CYAN</name>
<keyword evidence="5 10" id="KW-0592">Phosphate transport</keyword>
<keyword evidence="6 9" id="KW-0812">Transmembrane</keyword>
<dbReference type="InterPro" id="IPR011864">
    <property type="entry name" value="Phosphate_PstC"/>
</dbReference>
<evidence type="ECO:0000256" key="8">
    <source>
        <dbReference type="ARBA" id="ARBA00023136"/>
    </source>
</evidence>
<feature type="transmembrane region" description="Helical" evidence="9">
    <location>
        <begin position="124"/>
        <end position="151"/>
    </location>
</feature>
<accession>A0A1E5QN90</accession>
<evidence type="ECO:0000259" key="11">
    <source>
        <dbReference type="PROSITE" id="PS50928"/>
    </source>
</evidence>
<evidence type="ECO:0000256" key="10">
    <source>
        <dbReference type="RuleBase" id="RU363054"/>
    </source>
</evidence>
<dbReference type="InterPro" id="IPR035906">
    <property type="entry name" value="MetI-like_sf"/>
</dbReference>